<evidence type="ECO:0008006" key="4">
    <source>
        <dbReference type="Google" id="ProtNLM"/>
    </source>
</evidence>
<evidence type="ECO:0000313" key="3">
    <source>
        <dbReference type="Proteomes" id="UP000614272"/>
    </source>
</evidence>
<gene>
    <name evidence="2" type="ORF">GCM10011357_32630</name>
</gene>
<name>A0ABQ1RRS4_9ALTE</name>
<dbReference type="NCBIfam" id="TIGR02595">
    <property type="entry name" value="PEP_CTERM"/>
    <property type="match status" value="1"/>
</dbReference>
<evidence type="ECO:0000313" key="2">
    <source>
        <dbReference type="EMBL" id="GGD75105.1"/>
    </source>
</evidence>
<feature type="chain" id="PRO_5046022660" description="PEP-CTERM protein-sorting domain-containing protein" evidence="1">
    <location>
        <begin position="30"/>
        <end position="266"/>
    </location>
</feature>
<feature type="signal peptide" evidence="1">
    <location>
        <begin position="1"/>
        <end position="29"/>
    </location>
</feature>
<evidence type="ECO:0000256" key="1">
    <source>
        <dbReference type="SAM" id="SignalP"/>
    </source>
</evidence>
<sequence length="266" mass="27725">MISRIETMNKLLLNSLAGAAMVASSVASASMVITWDYTVSSDWTGANFSAGNGDQVQNASEISWGATGGDHNDSGAAAADSRSALVITDSPFTSTVDTNMGNAQSSTLTHYNNAISANYATLIDATLETSLTLTPNTPAGLALPTFTTDFVIAFEETTNTAPCGFDVDTVCDDIFTIELGDLIQSFEYDGFIYTVSIGSAGLGPMDAATCAVVDKDPGCVGFTTPEGQATPANFFFNITAQEIPEPASIAVLGMGLLMLGARRFRK</sequence>
<proteinExistence type="predicted"/>
<dbReference type="NCBIfam" id="NF038125">
    <property type="entry name" value="PEP_CTERM_THxN"/>
    <property type="match status" value="1"/>
</dbReference>
<dbReference type="InterPro" id="IPR013424">
    <property type="entry name" value="Ice-binding_C"/>
</dbReference>
<keyword evidence="3" id="KW-1185">Reference proteome</keyword>
<dbReference type="Proteomes" id="UP000614272">
    <property type="component" value="Unassembled WGS sequence"/>
</dbReference>
<protein>
    <recommendedName>
        <fullName evidence="4">PEP-CTERM protein-sorting domain-containing protein</fullName>
    </recommendedName>
</protein>
<organism evidence="2 3">
    <name type="scientific">Lacimicrobium alkaliphilum</name>
    <dbReference type="NCBI Taxonomy" id="1526571"/>
    <lineage>
        <taxon>Bacteria</taxon>
        <taxon>Pseudomonadati</taxon>
        <taxon>Pseudomonadota</taxon>
        <taxon>Gammaproteobacteria</taxon>
        <taxon>Alteromonadales</taxon>
        <taxon>Alteromonadaceae</taxon>
        <taxon>Lacimicrobium</taxon>
    </lineage>
</organism>
<comment type="caution">
    <text evidence="2">The sequence shown here is derived from an EMBL/GenBank/DDBJ whole genome shotgun (WGS) entry which is preliminary data.</text>
</comment>
<accession>A0ABQ1RRS4</accession>
<keyword evidence="1" id="KW-0732">Signal</keyword>
<dbReference type="EMBL" id="BMGJ01000016">
    <property type="protein sequence ID" value="GGD75105.1"/>
    <property type="molecule type" value="Genomic_DNA"/>
</dbReference>
<reference evidence="3" key="1">
    <citation type="journal article" date="2019" name="Int. J. Syst. Evol. Microbiol.">
        <title>The Global Catalogue of Microorganisms (GCM) 10K type strain sequencing project: providing services to taxonomists for standard genome sequencing and annotation.</title>
        <authorList>
            <consortium name="The Broad Institute Genomics Platform"/>
            <consortium name="The Broad Institute Genome Sequencing Center for Infectious Disease"/>
            <person name="Wu L."/>
            <person name="Ma J."/>
        </authorList>
    </citation>
    <scope>NUCLEOTIDE SEQUENCE [LARGE SCALE GENOMIC DNA]</scope>
    <source>
        <strain evidence="3">CGMCC 1.12923</strain>
    </source>
</reference>